<protein>
    <submittedName>
        <fullName evidence="2">Prepilin-type N-terminal cleavage/methylation domain-containing protein</fullName>
    </submittedName>
</protein>
<accession>A0ABZ0QCX9</accession>
<proteinExistence type="predicted"/>
<sequence length="205" mass="22989">MAIRLVRTQGFSLLEMLIVVIISSLALGSVSAFLVQSHRSLQKVNQPLRLQSAVETALQSLQQDIHRAGHRSFATHPSYFLHSSSAVIWSDAAHQLAIIYQDPNQPASTAYFHLVYTLDGEKLVACEKRAEKALTVAEAAKSNRDSLCYSVFDPNWLVVKQFQAHVEQHDTVTLWHITLQVSNKERVPSLYTFNLAALVINHETQ</sequence>
<evidence type="ECO:0000313" key="3">
    <source>
        <dbReference type="Proteomes" id="UP001304071"/>
    </source>
</evidence>
<dbReference type="RefSeq" id="WP_261893227.1">
    <property type="nucleotide sequence ID" value="NZ_AP024895.1"/>
</dbReference>
<gene>
    <name evidence="2" type="ORF">R8Z52_14865</name>
</gene>
<keyword evidence="1" id="KW-0472">Membrane</keyword>
<dbReference type="PIRSF" id="PIRSF004525">
    <property type="entry name" value="Pilin_peptidase-dep_B_prd"/>
    <property type="match status" value="1"/>
</dbReference>
<evidence type="ECO:0000313" key="2">
    <source>
        <dbReference type="EMBL" id="WPC73381.1"/>
    </source>
</evidence>
<keyword evidence="3" id="KW-1185">Reference proteome</keyword>
<dbReference type="PROSITE" id="PS00409">
    <property type="entry name" value="PROKAR_NTER_METHYL"/>
    <property type="match status" value="1"/>
</dbReference>
<evidence type="ECO:0000256" key="1">
    <source>
        <dbReference type="SAM" id="Phobius"/>
    </source>
</evidence>
<dbReference type="Pfam" id="PF07963">
    <property type="entry name" value="N_methyl"/>
    <property type="match status" value="1"/>
</dbReference>
<dbReference type="NCBIfam" id="TIGR02532">
    <property type="entry name" value="IV_pilin_GFxxxE"/>
    <property type="match status" value="1"/>
</dbReference>
<keyword evidence="1" id="KW-0812">Transmembrane</keyword>
<dbReference type="InterPro" id="IPR012902">
    <property type="entry name" value="N_methyl_site"/>
</dbReference>
<keyword evidence="1" id="KW-1133">Transmembrane helix</keyword>
<feature type="transmembrane region" description="Helical" evidence="1">
    <location>
        <begin position="12"/>
        <end position="35"/>
    </location>
</feature>
<organism evidence="2 3">
    <name type="scientific">Vibrio porteresiae DSM 19223</name>
    <dbReference type="NCBI Taxonomy" id="1123496"/>
    <lineage>
        <taxon>Bacteria</taxon>
        <taxon>Pseudomonadati</taxon>
        <taxon>Pseudomonadota</taxon>
        <taxon>Gammaproteobacteria</taxon>
        <taxon>Vibrionales</taxon>
        <taxon>Vibrionaceae</taxon>
        <taxon>Vibrio</taxon>
    </lineage>
</organism>
<dbReference type="Proteomes" id="UP001304071">
    <property type="component" value="Chromosome 1"/>
</dbReference>
<dbReference type="InterPro" id="IPR016419">
    <property type="entry name" value="Prepilin_Pept-dep_B_prd"/>
</dbReference>
<name>A0ABZ0QCX9_9VIBR</name>
<dbReference type="EMBL" id="CP138203">
    <property type="protein sequence ID" value="WPC73381.1"/>
    <property type="molecule type" value="Genomic_DNA"/>
</dbReference>
<reference evidence="2 3" key="1">
    <citation type="submission" date="2023-11" db="EMBL/GenBank/DDBJ databases">
        <title>Plant-associative lifestyle of Vibrio porteresiae and its evolutionary dynamics.</title>
        <authorList>
            <person name="Rameshkumar N."/>
            <person name="Kirti K."/>
        </authorList>
    </citation>
    <scope>NUCLEOTIDE SEQUENCE [LARGE SCALE GENOMIC DNA]</scope>
    <source>
        <strain evidence="2 3">MSSRF30</strain>
    </source>
</reference>